<sequence length="283" mass="33071">MIHRKILFLIIFINFLLASCALIKQDIKKNDVKKIKISEEKKIAKVVEEKDPRDLKEELNFPEENIKEVKLTKIKINNNEKVENIEKLKKDFYLNFAFGYSNLENYDVYNTSTNRAIWDDRYTELGHTIEIGLGYDFGKIRTEISYARENGRFDEYLTYFDNSITKIGNERGKLHKDFYIVNIYYDFRSKKKITPFIGLGTGFVNSVQDSAPFIPEYVRQALVLQLKGGLSYEFYDKNVMYLEGFIRNAKSHTTNDGLGTPYIYEAKKGFDSSGIQIGFRRIL</sequence>
<proteinExistence type="predicted"/>
<accession>A3PC56</accession>
<organism evidence="1 2">
    <name type="scientific">Prochlorococcus marinus (strain MIT 9301)</name>
    <dbReference type="NCBI Taxonomy" id="167546"/>
    <lineage>
        <taxon>Bacteria</taxon>
        <taxon>Bacillati</taxon>
        <taxon>Cyanobacteriota</taxon>
        <taxon>Cyanophyceae</taxon>
        <taxon>Synechococcales</taxon>
        <taxon>Prochlorococcaceae</taxon>
        <taxon>Prochlorococcus</taxon>
    </lineage>
</organism>
<evidence type="ECO:0000313" key="1">
    <source>
        <dbReference type="EMBL" id="ABO17331.1"/>
    </source>
</evidence>
<dbReference type="AlphaFoldDB" id="A3PC56"/>
<protein>
    <recommendedName>
        <fullName evidence="3">Outer membrane protein beta-barrel domain-containing protein</fullName>
    </recommendedName>
</protein>
<dbReference type="OrthoDB" id="189250at2"/>
<evidence type="ECO:0000313" key="2">
    <source>
        <dbReference type="Proteomes" id="UP000001430"/>
    </source>
</evidence>
<dbReference type="KEGG" id="pmg:P9301_07081"/>
<reference evidence="1 2" key="1">
    <citation type="journal article" date="2007" name="PLoS Genet.">
        <title>Patterns and implications of gene gain and loss in the evolution of Prochlorococcus.</title>
        <authorList>
            <person name="Kettler G.C."/>
            <person name="Martiny A.C."/>
            <person name="Huang K."/>
            <person name="Zucker J."/>
            <person name="Coleman M.L."/>
            <person name="Rodrigue S."/>
            <person name="Chen F."/>
            <person name="Lapidus A."/>
            <person name="Ferriera S."/>
            <person name="Johnson J."/>
            <person name="Steglich C."/>
            <person name="Church G.M."/>
            <person name="Richardson P."/>
            <person name="Chisholm S.W."/>
        </authorList>
    </citation>
    <scope>NUCLEOTIDE SEQUENCE [LARGE SCALE GENOMIC DNA]</scope>
    <source>
        <strain evidence="1 2">MIT 9301</strain>
    </source>
</reference>
<dbReference type="InterPro" id="IPR011250">
    <property type="entry name" value="OMP/PagP_B-barrel"/>
</dbReference>
<dbReference type="Gene3D" id="2.40.160.20">
    <property type="match status" value="1"/>
</dbReference>
<keyword evidence="2" id="KW-1185">Reference proteome</keyword>
<name>A3PC56_PROM0</name>
<evidence type="ECO:0008006" key="3">
    <source>
        <dbReference type="Google" id="ProtNLM"/>
    </source>
</evidence>
<gene>
    <name evidence="1" type="ordered locus">P9301_07081</name>
</gene>
<dbReference type="PROSITE" id="PS51257">
    <property type="entry name" value="PROKAR_LIPOPROTEIN"/>
    <property type="match status" value="1"/>
</dbReference>
<dbReference type="RefSeq" id="WP_011862697.1">
    <property type="nucleotide sequence ID" value="NC_009091.1"/>
</dbReference>
<dbReference type="SUPFAM" id="SSF56925">
    <property type="entry name" value="OMPA-like"/>
    <property type="match status" value="1"/>
</dbReference>
<dbReference type="Proteomes" id="UP000001430">
    <property type="component" value="Chromosome"/>
</dbReference>
<dbReference type="EMBL" id="CP000576">
    <property type="protein sequence ID" value="ABO17331.1"/>
    <property type="molecule type" value="Genomic_DNA"/>
</dbReference>
<dbReference type="HOGENOM" id="CLU_983033_0_0_3"/>
<dbReference type="STRING" id="167546.P9301_07081"/>